<evidence type="ECO:0000313" key="3">
    <source>
        <dbReference type="Proteomes" id="UP000095280"/>
    </source>
</evidence>
<feature type="domain" description="SCP" evidence="2">
    <location>
        <begin position="734"/>
        <end position="871"/>
    </location>
</feature>
<dbReference type="PANTHER" id="PTHR10334">
    <property type="entry name" value="CYSTEINE-RICH SECRETORY PROTEIN-RELATED"/>
    <property type="match status" value="1"/>
</dbReference>
<organism evidence="3 4">
    <name type="scientific">Macrostomum lignano</name>
    <dbReference type="NCBI Taxonomy" id="282301"/>
    <lineage>
        <taxon>Eukaryota</taxon>
        <taxon>Metazoa</taxon>
        <taxon>Spiralia</taxon>
        <taxon>Lophotrochozoa</taxon>
        <taxon>Platyhelminthes</taxon>
        <taxon>Rhabditophora</taxon>
        <taxon>Macrostomorpha</taxon>
        <taxon>Macrostomida</taxon>
        <taxon>Macrostomidae</taxon>
        <taxon>Macrostomum</taxon>
    </lineage>
</organism>
<protein>
    <submittedName>
        <fullName evidence="4">SCP domain-containing protein</fullName>
    </submittedName>
</protein>
<feature type="compositionally biased region" description="Low complexity" evidence="1">
    <location>
        <begin position="31"/>
        <end position="59"/>
    </location>
</feature>
<dbReference type="FunFam" id="3.40.33.10:FF:000002">
    <property type="entry name" value="Golgi-associated plant pathogenesis-related protein 1"/>
    <property type="match status" value="1"/>
</dbReference>
<feature type="domain" description="SCP" evidence="2">
    <location>
        <begin position="79"/>
        <end position="205"/>
    </location>
</feature>
<proteinExistence type="predicted"/>
<dbReference type="SUPFAM" id="SSF55797">
    <property type="entry name" value="PR-1-like"/>
    <property type="match status" value="3"/>
</dbReference>
<evidence type="ECO:0000313" key="4">
    <source>
        <dbReference type="WBParaSite" id="maker-uti_cns_0000400-snap-gene-0.3-mRNA-1"/>
    </source>
</evidence>
<evidence type="ECO:0000256" key="1">
    <source>
        <dbReference type="SAM" id="MobiDB-lite"/>
    </source>
</evidence>
<evidence type="ECO:0000259" key="2">
    <source>
        <dbReference type="SMART" id="SM00198"/>
    </source>
</evidence>
<feature type="region of interest" description="Disordered" evidence="1">
    <location>
        <begin position="706"/>
        <end position="727"/>
    </location>
</feature>
<dbReference type="PROSITE" id="PS01009">
    <property type="entry name" value="CRISP_1"/>
    <property type="match status" value="2"/>
</dbReference>
<reference evidence="4" key="1">
    <citation type="submission" date="2016-11" db="UniProtKB">
        <authorList>
            <consortium name="WormBaseParasite"/>
        </authorList>
    </citation>
    <scope>IDENTIFICATION</scope>
</reference>
<dbReference type="Proteomes" id="UP000095280">
    <property type="component" value="Unplaced"/>
</dbReference>
<feature type="region of interest" description="Disordered" evidence="1">
    <location>
        <begin position="245"/>
        <end position="279"/>
    </location>
</feature>
<dbReference type="InterPro" id="IPR018244">
    <property type="entry name" value="Allrgn_V5/Tpx1_CS"/>
</dbReference>
<keyword evidence="3" id="KW-1185">Reference proteome</keyword>
<dbReference type="InterPro" id="IPR014044">
    <property type="entry name" value="CAP_dom"/>
</dbReference>
<dbReference type="Gene3D" id="3.40.33.10">
    <property type="entry name" value="CAP"/>
    <property type="match status" value="4"/>
</dbReference>
<feature type="region of interest" description="Disordered" evidence="1">
    <location>
        <begin position="1"/>
        <end position="76"/>
    </location>
</feature>
<name>A0A1I8FZP5_9PLAT</name>
<accession>A0A1I8FZP5</accession>
<feature type="compositionally biased region" description="Basic and acidic residues" evidence="1">
    <location>
        <begin position="267"/>
        <end position="277"/>
    </location>
</feature>
<dbReference type="AlphaFoldDB" id="A0A1I8FZP5"/>
<dbReference type="InterPro" id="IPR035940">
    <property type="entry name" value="CAP_sf"/>
</dbReference>
<feature type="compositionally biased region" description="Polar residues" evidence="1">
    <location>
        <begin position="1"/>
        <end position="30"/>
    </location>
</feature>
<dbReference type="CDD" id="cd05382">
    <property type="entry name" value="CAP_GAPR1-like"/>
    <property type="match status" value="3"/>
</dbReference>
<dbReference type="GO" id="GO:0005576">
    <property type="term" value="C:extracellular region"/>
    <property type="evidence" value="ECO:0007669"/>
    <property type="project" value="InterPro"/>
</dbReference>
<sequence>MNQSSKPKQPANGSTGVKAVTKTNNSGSKPATSNSTAADKNNNNNNKPAAAQDASNKAASGQVKLVTQPQPPPAVQLRPFDQLMLDSHNYYRAHHSAPPLKYCSIMAKRAQYWADTLASKNSMYHERQTLDGENLAWKWNSGHCNFPATDFVNMWYYEAQHYRFPGTELGHFSQVVWKNSQRVGFGRAVSKTGRVYVVAATDRLATSSAGSKPTCCCPRTESWPCDFGVSEMTCPWRHQAAIDSKSEKSPDIEATSTSTSGLAFVQSKDDNNNKSRDCSVNARDVDDSVIIKQPMCDRTVDMERMALMRSMVASSNNSDHVEESFYYHKNDHVDVADSQSVHGETYDDCSKLEELDMSVDLRNEMELLSVSDLRNMQETVLLTEDSYSRLYQPCEYDFGSENGLNLRLTIDFDEQPGQDLLDLFQEVLKQRPETEQSQETETCVPELLTEEDLEKFVEEKMVEDTVEELSAHETNEALDSKLEQDLEMPSEREQNEELLQLLLTVYEQRIKQGRQKLTSRPKQQFRPYKRMLMPAIPPVDESHGRQLSPFEQQMLEAHNYYRARHNTPPLKPCPELRLRAQTWAEYIAQRDLQLLEHQELDGVNWGCVELPEGSNEVNGKDYFLSLLPSNFEQLIWKSSQLVGFGRAFSASGRVFVVARYRPPGRVSREYETNVLPPESRPRPGPDRTLFYASLYLSGLCELKRRGNADKSSNSNKPKDAADEAGDSSAAIADPFVKEMLDAHNRFRAHHQTPALAYSPELTKGAQKWAEEIAARDRLDHDPECQGNMVGENVAMKYSSAHTNFPGTSFVDSWYSEAAEYKFDGTEDQIEHGHFTQVVWKASKEAGFGRAVSKTNKVYVVGRYRPAGNYTGEFTRNVLPPPDGKVLRPSADSTKIASTASPRVEPVIGPDDPADLLIETQTVTKTVGAKKIVSITETYRMQDGKTYTKTKETATTTGA</sequence>
<dbReference type="InterPro" id="IPR034113">
    <property type="entry name" value="SCP_GAPR1-like"/>
</dbReference>
<dbReference type="Pfam" id="PF00188">
    <property type="entry name" value="CAP"/>
    <property type="match status" value="3"/>
</dbReference>
<dbReference type="SMART" id="SM00198">
    <property type="entry name" value="SCP"/>
    <property type="match status" value="2"/>
</dbReference>
<dbReference type="InterPro" id="IPR001283">
    <property type="entry name" value="CRISP-related"/>
</dbReference>
<dbReference type="WBParaSite" id="maker-uti_cns_0000400-snap-gene-0.3-mRNA-1">
    <property type="protein sequence ID" value="maker-uti_cns_0000400-snap-gene-0.3-mRNA-1"/>
    <property type="gene ID" value="maker-uti_cns_0000400-snap-gene-0.3"/>
</dbReference>
<dbReference type="PRINTS" id="PR00837">
    <property type="entry name" value="V5TPXLIKE"/>
</dbReference>